<name>A0A8S9MFE7_BRACR</name>
<reference evidence="1" key="1">
    <citation type="submission" date="2019-12" db="EMBL/GenBank/DDBJ databases">
        <title>Genome sequencing and annotation of Brassica cretica.</title>
        <authorList>
            <person name="Studholme D.J."/>
            <person name="Sarris P.F."/>
        </authorList>
    </citation>
    <scope>NUCLEOTIDE SEQUENCE</scope>
    <source>
        <strain evidence="1">PFS-001/15</strain>
        <tissue evidence="1">Leaf</tissue>
    </source>
</reference>
<proteinExistence type="predicted"/>
<gene>
    <name evidence="1" type="ORF">F2Q68_00041263</name>
</gene>
<sequence length="272" mass="31739">MSGSVVVLKSVAQPESHQTFQTCHLGDTSDRGSVQGAYLKNQKDFRHETNFYRRPTKQFITKVWNYKKRFKEEEVVDFTNWRLPSLSSSEYQPLEVDFSPTMKRPSLEIIMDFKMNILNFQKALIQKNWSRENQDAINFPKPAKPTSIMESCQPLQFGSNKTFLWKPGDHIIHTEDIQDVLRCTSTQRIMQILIYFNLPYLKSQALKLKELFFSSVYARHQHLPDNKKESQEAHLPLKPSRYKENTIYIHLAKILIIKPPTASFHGAINSFA</sequence>
<dbReference type="EMBL" id="QGKW02000007">
    <property type="protein sequence ID" value="KAF2617722.1"/>
    <property type="molecule type" value="Genomic_DNA"/>
</dbReference>
<dbReference type="Proteomes" id="UP000712281">
    <property type="component" value="Unassembled WGS sequence"/>
</dbReference>
<comment type="caution">
    <text evidence="1">The sequence shown here is derived from an EMBL/GenBank/DDBJ whole genome shotgun (WGS) entry which is preliminary data.</text>
</comment>
<evidence type="ECO:0000313" key="2">
    <source>
        <dbReference type="Proteomes" id="UP000712281"/>
    </source>
</evidence>
<evidence type="ECO:0000313" key="1">
    <source>
        <dbReference type="EMBL" id="KAF2617722.1"/>
    </source>
</evidence>
<dbReference type="AlphaFoldDB" id="A0A8S9MFE7"/>
<organism evidence="1 2">
    <name type="scientific">Brassica cretica</name>
    <name type="common">Mustard</name>
    <dbReference type="NCBI Taxonomy" id="69181"/>
    <lineage>
        <taxon>Eukaryota</taxon>
        <taxon>Viridiplantae</taxon>
        <taxon>Streptophyta</taxon>
        <taxon>Embryophyta</taxon>
        <taxon>Tracheophyta</taxon>
        <taxon>Spermatophyta</taxon>
        <taxon>Magnoliopsida</taxon>
        <taxon>eudicotyledons</taxon>
        <taxon>Gunneridae</taxon>
        <taxon>Pentapetalae</taxon>
        <taxon>rosids</taxon>
        <taxon>malvids</taxon>
        <taxon>Brassicales</taxon>
        <taxon>Brassicaceae</taxon>
        <taxon>Brassiceae</taxon>
        <taxon>Brassica</taxon>
    </lineage>
</organism>
<protein>
    <submittedName>
        <fullName evidence="1">Uncharacterized protein</fullName>
    </submittedName>
</protein>
<accession>A0A8S9MFE7</accession>